<dbReference type="OrthoDB" id="5413827at2759"/>
<protein>
    <submittedName>
        <fullName evidence="1">Uncharacterized protein</fullName>
    </submittedName>
</protein>
<evidence type="ECO:0000313" key="1">
    <source>
        <dbReference type="EMBL" id="KAF2100195.1"/>
    </source>
</evidence>
<sequence>MDDLIKLAKSIAATTVAGCIQTRKERRTLIQARITESTIAYPSLCETDSSSQNVLTKSALMTADSDSTTVGSKKVVMEDHSFLKLPGEIKNRIYHYVFCSKFVDVELHLSPFRPSRDGWGDWELEPLPGIVLANRQTYAEAFALAFKHVVFSINDEMLLDIVLARCRPNFRSQIRQLGMRFPMHCGPSFWCKFLPQCTGLETVFIELDFRAFDSRQLYRIPFDHIVNAISAVVKALFTLKKPQVFFRCCNDEWTGAVECEALRQNFYELVLDAVRKFAPDSEDLRSRVQSQFHLVTHFCWNRRLSVNDICPETCSLEKKST</sequence>
<proteinExistence type="predicted"/>
<accession>A0A9P4M7N7</accession>
<evidence type="ECO:0000313" key="2">
    <source>
        <dbReference type="Proteomes" id="UP000799772"/>
    </source>
</evidence>
<organism evidence="1 2">
    <name type="scientific">Rhizodiscina lignyota</name>
    <dbReference type="NCBI Taxonomy" id="1504668"/>
    <lineage>
        <taxon>Eukaryota</taxon>
        <taxon>Fungi</taxon>
        <taxon>Dikarya</taxon>
        <taxon>Ascomycota</taxon>
        <taxon>Pezizomycotina</taxon>
        <taxon>Dothideomycetes</taxon>
        <taxon>Pleosporomycetidae</taxon>
        <taxon>Aulographales</taxon>
        <taxon>Rhizodiscinaceae</taxon>
        <taxon>Rhizodiscina</taxon>
    </lineage>
</organism>
<comment type="caution">
    <text evidence="1">The sequence shown here is derived from an EMBL/GenBank/DDBJ whole genome shotgun (WGS) entry which is preliminary data.</text>
</comment>
<name>A0A9P4M7N7_9PEZI</name>
<dbReference type="AlphaFoldDB" id="A0A9P4M7N7"/>
<dbReference type="Proteomes" id="UP000799772">
    <property type="component" value="Unassembled WGS sequence"/>
</dbReference>
<reference evidence="1" key="1">
    <citation type="journal article" date="2020" name="Stud. Mycol.">
        <title>101 Dothideomycetes genomes: a test case for predicting lifestyles and emergence of pathogens.</title>
        <authorList>
            <person name="Haridas S."/>
            <person name="Albert R."/>
            <person name="Binder M."/>
            <person name="Bloem J."/>
            <person name="Labutti K."/>
            <person name="Salamov A."/>
            <person name="Andreopoulos B."/>
            <person name="Baker S."/>
            <person name="Barry K."/>
            <person name="Bills G."/>
            <person name="Bluhm B."/>
            <person name="Cannon C."/>
            <person name="Castanera R."/>
            <person name="Culley D."/>
            <person name="Daum C."/>
            <person name="Ezra D."/>
            <person name="Gonzalez J."/>
            <person name="Henrissat B."/>
            <person name="Kuo A."/>
            <person name="Liang C."/>
            <person name="Lipzen A."/>
            <person name="Lutzoni F."/>
            <person name="Magnuson J."/>
            <person name="Mondo S."/>
            <person name="Nolan M."/>
            <person name="Ohm R."/>
            <person name="Pangilinan J."/>
            <person name="Park H.-J."/>
            <person name="Ramirez L."/>
            <person name="Alfaro M."/>
            <person name="Sun H."/>
            <person name="Tritt A."/>
            <person name="Yoshinaga Y."/>
            <person name="Zwiers L.-H."/>
            <person name="Turgeon B."/>
            <person name="Goodwin S."/>
            <person name="Spatafora J."/>
            <person name="Crous P."/>
            <person name="Grigoriev I."/>
        </authorList>
    </citation>
    <scope>NUCLEOTIDE SEQUENCE</scope>
    <source>
        <strain evidence="1">CBS 133067</strain>
    </source>
</reference>
<keyword evidence="2" id="KW-1185">Reference proteome</keyword>
<dbReference type="PANTHER" id="PTHR38790">
    <property type="entry name" value="2EXR DOMAIN-CONTAINING PROTEIN-RELATED"/>
    <property type="match status" value="1"/>
</dbReference>
<dbReference type="EMBL" id="ML978124">
    <property type="protein sequence ID" value="KAF2100195.1"/>
    <property type="molecule type" value="Genomic_DNA"/>
</dbReference>
<gene>
    <name evidence="1" type="ORF">NA57DRAFT_73808</name>
</gene>